<evidence type="ECO:0000313" key="17">
    <source>
        <dbReference type="EMBL" id="CAD8241946.1"/>
    </source>
</evidence>
<feature type="domain" description="tRNAHis guanylyltransferase catalytic" evidence="15">
    <location>
        <begin position="6"/>
        <end position="135"/>
    </location>
</feature>
<evidence type="ECO:0000256" key="3">
    <source>
        <dbReference type="ARBA" id="ARBA00022679"/>
    </source>
</evidence>
<feature type="binding site" evidence="14">
    <location>
        <position position="76"/>
    </location>
    <ligand>
        <name>Mg(2+)</name>
        <dbReference type="ChEBI" id="CHEBI:18420"/>
        <label>1</label>
        <note>catalytic</note>
    </ligand>
</feature>
<comment type="similarity">
    <text evidence="1 12">Belongs to the tRNA(His) guanylyltransferase family.</text>
</comment>
<evidence type="ECO:0000256" key="12">
    <source>
        <dbReference type="PIRNR" id="PIRNR028980"/>
    </source>
</evidence>
<keyword evidence="8 12" id="KW-0460">Magnesium</keyword>
<dbReference type="GO" id="GO:0006400">
    <property type="term" value="P:tRNA modification"/>
    <property type="evidence" value="ECO:0007669"/>
    <property type="project" value="UniProtKB-UniRule"/>
</dbReference>
<comment type="cofactor">
    <cofactor evidence="14">
        <name>Mg(2+)</name>
        <dbReference type="ChEBI" id="CHEBI:18420"/>
    </cofactor>
    <text evidence="14">Binds 2 magnesium ions per subunit.</text>
</comment>
<accession>A0A7R9Y2S9</accession>
<dbReference type="InterPro" id="IPR024956">
    <property type="entry name" value="tRNAHis_GuaTrfase_cat"/>
</dbReference>
<sequence>MANSRFEYVRGFERHDALLPLCWIVVRVDGKGFHRFADAHAFEKPNDARALRVMNDAALAVLEAFPDAVLGFGESDEYSFVLKKDTTLYGRREAKIVSVITSLFTASYVMAWPRHFGDAPLLSAPVFDGRAVAYPSDAVLRDYLAWRQADTHINNQYNTVFWALVDKGGETPAKAQAMIKGSDTAWKNETLFERFGINYAHLPAMYRKGSVVLRRTEEVVVKVDAATGQEVRRKRATPVVCHDDIIGDEFYRLHPELGIEADGKRRR</sequence>
<name>A0A7R9Y2S9_9VIRI</name>
<keyword evidence="4 12" id="KW-0819">tRNA processing</keyword>
<dbReference type="InterPro" id="IPR038469">
    <property type="entry name" value="tRNAHis_GuaTrfase_Thg1_sf"/>
</dbReference>
<dbReference type="GO" id="GO:0000287">
    <property type="term" value="F:magnesium ion binding"/>
    <property type="evidence" value="ECO:0007669"/>
    <property type="project" value="UniProtKB-UniRule"/>
</dbReference>
<keyword evidence="3 12" id="KW-0808">Transferase</keyword>
<reference evidence="17" key="1">
    <citation type="submission" date="2021-01" db="EMBL/GenBank/DDBJ databases">
        <authorList>
            <person name="Corre E."/>
            <person name="Pelletier E."/>
            <person name="Niang G."/>
            <person name="Scheremetjew M."/>
            <person name="Finn R."/>
            <person name="Kale V."/>
            <person name="Holt S."/>
            <person name="Cochrane G."/>
            <person name="Meng A."/>
            <person name="Brown T."/>
            <person name="Cohen L."/>
        </authorList>
    </citation>
    <scope>NUCLEOTIDE SEQUENCE</scope>
    <source>
        <strain evidence="17">CCMP1413</strain>
    </source>
</reference>
<comment type="catalytic activity">
    <reaction evidence="11 12">
        <text>a 5'-end ribonucleotide-tRNA(His) + GTP + ATP + H2O = a 5'-end phospho-guanosine-ribonucleotide-tRNA(His) + AMP + 2 diphosphate + H(+)</text>
        <dbReference type="Rhea" id="RHEA:54564"/>
        <dbReference type="Rhea" id="RHEA-COMP:14193"/>
        <dbReference type="Rhea" id="RHEA-COMP:14917"/>
        <dbReference type="ChEBI" id="CHEBI:15377"/>
        <dbReference type="ChEBI" id="CHEBI:15378"/>
        <dbReference type="ChEBI" id="CHEBI:30616"/>
        <dbReference type="ChEBI" id="CHEBI:33019"/>
        <dbReference type="ChEBI" id="CHEBI:37565"/>
        <dbReference type="ChEBI" id="CHEBI:138282"/>
        <dbReference type="ChEBI" id="CHEBI:141847"/>
        <dbReference type="ChEBI" id="CHEBI:456215"/>
        <dbReference type="EC" id="2.7.7.79"/>
    </reaction>
</comment>
<dbReference type="InterPro" id="IPR025845">
    <property type="entry name" value="Thg1_C_dom"/>
</dbReference>
<evidence type="ECO:0000256" key="1">
    <source>
        <dbReference type="ARBA" id="ARBA00010113"/>
    </source>
</evidence>
<dbReference type="PIRSF" id="PIRSF028980">
    <property type="entry name" value="tRNAHis_guanylyltransferase"/>
    <property type="match status" value="1"/>
</dbReference>
<feature type="domain" description="Thg1 C-terminal" evidence="16">
    <location>
        <begin position="139"/>
        <end position="246"/>
    </location>
</feature>
<evidence type="ECO:0000256" key="13">
    <source>
        <dbReference type="PIRSR" id="PIRSR028980-1"/>
    </source>
</evidence>
<dbReference type="InterPro" id="IPR007537">
    <property type="entry name" value="tRNAHis_GuaTrfase_Thg1"/>
</dbReference>
<organism evidence="17">
    <name type="scientific">Prasinoderma coloniale</name>
    <dbReference type="NCBI Taxonomy" id="156133"/>
    <lineage>
        <taxon>Eukaryota</taxon>
        <taxon>Viridiplantae</taxon>
        <taxon>Prasinodermophyta</taxon>
        <taxon>Prasinodermophyceae</taxon>
        <taxon>Prasinodermales</taxon>
        <taxon>Prasinodermaceae</taxon>
        <taxon>Prasinoderma</taxon>
    </lineage>
</organism>
<evidence type="ECO:0000256" key="8">
    <source>
        <dbReference type="ARBA" id="ARBA00022842"/>
    </source>
</evidence>
<dbReference type="Pfam" id="PF14413">
    <property type="entry name" value="Thg1C"/>
    <property type="match status" value="1"/>
</dbReference>
<dbReference type="FunFam" id="3.30.70.3000:FF:000001">
    <property type="entry name" value="tRNA(His) guanylyltransferase"/>
    <property type="match status" value="1"/>
</dbReference>
<evidence type="ECO:0000256" key="7">
    <source>
        <dbReference type="ARBA" id="ARBA00022741"/>
    </source>
</evidence>
<comment type="function">
    <text evidence="12">Adds a GMP to the 5'-end of tRNA(His) after transcription and RNase P cleavage.</text>
</comment>
<feature type="binding site" evidence="14">
    <location>
        <position position="76"/>
    </location>
    <ligand>
        <name>Mg(2+)</name>
        <dbReference type="ChEBI" id="CHEBI:18420"/>
        <label>2</label>
        <note>catalytic</note>
    </ligand>
</feature>
<feature type="binding site" evidence="13">
    <location>
        <begin position="29"/>
        <end position="34"/>
    </location>
    <ligand>
        <name>GTP</name>
        <dbReference type="ChEBI" id="CHEBI:37565"/>
    </ligand>
</feature>
<evidence type="ECO:0000259" key="16">
    <source>
        <dbReference type="Pfam" id="PF14413"/>
    </source>
</evidence>
<dbReference type="GO" id="GO:0008193">
    <property type="term" value="F:tRNA guanylyltransferase activity"/>
    <property type="evidence" value="ECO:0007669"/>
    <property type="project" value="UniProtKB-UniRule"/>
</dbReference>
<evidence type="ECO:0000256" key="10">
    <source>
        <dbReference type="ARBA" id="ARBA00032480"/>
    </source>
</evidence>
<feature type="binding site" evidence="14">
    <location>
        <position position="30"/>
    </location>
    <ligand>
        <name>Mg(2+)</name>
        <dbReference type="ChEBI" id="CHEBI:18420"/>
        <label>1</label>
        <note>catalytic</note>
    </ligand>
</feature>
<evidence type="ECO:0000256" key="2">
    <source>
        <dbReference type="ARBA" id="ARBA00012511"/>
    </source>
</evidence>
<dbReference type="Pfam" id="PF04446">
    <property type="entry name" value="Thg1"/>
    <property type="match status" value="1"/>
</dbReference>
<dbReference type="PANTHER" id="PTHR12729">
    <property type="entry name" value="TRNA(HIS) GUANYLYLTRANSFERASE-RELATED"/>
    <property type="match status" value="1"/>
</dbReference>
<feature type="binding site" evidence="13">
    <location>
        <begin position="75"/>
        <end position="76"/>
    </location>
    <ligand>
        <name>GTP</name>
        <dbReference type="ChEBI" id="CHEBI:37565"/>
    </ligand>
</feature>
<keyword evidence="9 12" id="KW-0342">GTP-binding</keyword>
<gene>
    <name evidence="17" type="ORF">PCOL08062_LOCUS7364</name>
</gene>
<dbReference type="EC" id="2.7.7.79" evidence="2 12"/>
<dbReference type="GO" id="GO:0005525">
    <property type="term" value="F:GTP binding"/>
    <property type="evidence" value="ECO:0007669"/>
    <property type="project" value="UniProtKB-UniRule"/>
</dbReference>
<keyword evidence="6 12" id="KW-0479">Metal-binding</keyword>
<feature type="binding site" evidence="14">
    <location>
        <position position="29"/>
    </location>
    <ligand>
        <name>Mg(2+)</name>
        <dbReference type="ChEBI" id="CHEBI:18420"/>
        <label>2</label>
        <note>catalytic</note>
    </ligand>
</feature>
<evidence type="ECO:0000256" key="5">
    <source>
        <dbReference type="ARBA" id="ARBA00022695"/>
    </source>
</evidence>
<evidence type="ECO:0000256" key="4">
    <source>
        <dbReference type="ARBA" id="ARBA00022694"/>
    </source>
</evidence>
<dbReference type="EMBL" id="HBDZ01009646">
    <property type="protein sequence ID" value="CAD8241946.1"/>
    <property type="molecule type" value="Transcribed_RNA"/>
</dbReference>
<evidence type="ECO:0000256" key="11">
    <source>
        <dbReference type="ARBA" id="ARBA00047281"/>
    </source>
</evidence>
<dbReference type="AlphaFoldDB" id="A0A7R9Y2S9"/>
<dbReference type="Gene3D" id="3.30.70.3000">
    <property type="match status" value="1"/>
</dbReference>
<proteinExistence type="inferred from homology"/>
<dbReference type="PANTHER" id="PTHR12729:SF6">
    <property type="entry name" value="TRNA(HIS) GUANYLYLTRANSFERASE-RELATED"/>
    <property type="match status" value="1"/>
</dbReference>
<keyword evidence="7 12" id="KW-0547">Nucleotide-binding</keyword>
<protein>
    <recommendedName>
        <fullName evidence="2 12">tRNA(His) guanylyltransferase</fullName>
        <ecNumber evidence="2 12">2.7.7.79</ecNumber>
    </recommendedName>
    <alternativeName>
        <fullName evidence="10 12">tRNA-histidine guanylyltransferase</fullName>
    </alternativeName>
</protein>
<keyword evidence="5 12" id="KW-0548">Nucleotidyltransferase</keyword>
<evidence type="ECO:0000259" key="15">
    <source>
        <dbReference type="Pfam" id="PF04446"/>
    </source>
</evidence>
<evidence type="ECO:0000256" key="6">
    <source>
        <dbReference type="ARBA" id="ARBA00022723"/>
    </source>
</evidence>
<evidence type="ECO:0000256" key="9">
    <source>
        <dbReference type="ARBA" id="ARBA00023134"/>
    </source>
</evidence>
<evidence type="ECO:0000256" key="14">
    <source>
        <dbReference type="PIRSR" id="PIRSR028980-2"/>
    </source>
</evidence>
<feature type="binding site" evidence="14">
    <location>
        <position position="29"/>
    </location>
    <ligand>
        <name>Mg(2+)</name>
        <dbReference type="ChEBI" id="CHEBI:18420"/>
        <label>1</label>
        <note>catalytic</note>
    </ligand>
</feature>